<evidence type="ECO:0000313" key="2">
    <source>
        <dbReference type="Proteomes" id="UP000198855"/>
    </source>
</evidence>
<keyword evidence="2" id="KW-1185">Reference proteome</keyword>
<organism evidence="1 2">
    <name type="scientific">Paenibacillus catalpae</name>
    <dbReference type="NCBI Taxonomy" id="1045775"/>
    <lineage>
        <taxon>Bacteria</taxon>
        <taxon>Bacillati</taxon>
        <taxon>Bacillota</taxon>
        <taxon>Bacilli</taxon>
        <taxon>Bacillales</taxon>
        <taxon>Paenibacillaceae</taxon>
        <taxon>Paenibacillus</taxon>
    </lineage>
</organism>
<protein>
    <submittedName>
        <fullName evidence="1">Uncharacterized protein</fullName>
    </submittedName>
</protein>
<gene>
    <name evidence="1" type="ORF">SAMN05216378_2330</name>
</gene>
<proteinExistence type="predicted"/>
<dbReference type="OrthoDB" id="6443639at2"/>
<dbReference type="AlphaFoldDB" id="A0A1I1XSN7"/>
<sequence>MRKALVIICMAIAVAGTTLYIIKQKEAKERQILQQNLITTIEDKRSGNDVIDIDLKQINSFAWNNVYIFTPYMDEDSINKQLGFKWSKADLVAYSDSYSLVVFVKGKKVVRYVLLPRRYGDFMIEHKNEFKPSETLKIKPLNFGNGEQ</sequence>
<dbReference type="STRING" id="1045775.SAMN05216378_2330"/>
<name>A0A1I1XSN7_9BACL</name>
<evidence type="ECO:0000313" key="1">
    <source>
        <dbReference type="EMBL" id="SFE10355.1"/>
    </source>
</evidence>
<accession>A0A1I1XSN7</accession>
<dbReference type="Proteomes" id="UP000198855">
    <property type="component" value="Unassembled WGS sequence"/>
</dbReference>
<reference evidence="2" key="1">
    <citation type="submission" date="2016-10" db="EMBL/GenBank/DDBJ databases">
        <authorList>
            <person name="Varghese N."/>
            <person name="Submissions S."/>
        </authorList>
    </citation>
    <scope>NUCLEOTIDE SEQUENCE [LARGE SCALE GENOMIC DNA]</scope>
    <source>
        <strain evidence="2">CGMCC 1.10784</strain>
    </source>
</reference>
<dbReference type="EMBL" id="FOMT01000002">
    <property type="protein sequence ID" value="SFE10355.1"/>
    <property type="molecule type" value="Genomic_DNA"/>
</dbReference>
<dbReference type="RefSeq" id="WP_091184846.1">
    <property type="nucleotide sequence ID" value="NZ_FOMT01000002.1"/>
</dbReference>